<evidence type="ECO:0000313" key="4">
    <source>
        <dbReference type="Proteomes" id="UP000040841"/>
    </source>
</evidence>
<feature type="transmembrane region" description="Helical" evidence="2">
    <location>
        <begin position="79"/>
        <end position="101"/>
    </location>
</feature>
<keyword evidence="2" id="KW-0812">Transmembrane</keyword>
<dbReference type="Pfam" id="PF06496">
    <property type="entry name" value="DUF1097"/>
    <property type="match status" value="1"/>
</dbReference>
<feature type="region of interest" description="Disordered" evidence="1">
    <location>
        <begin position="167"/>
        <end position="190"/>
    </location>
</feature>
<name>A0AA36LND4_YERMO</name>
<evidence type="ECO:0000256" key="2">
    <source>
        <dbReference type="SAM" id="Phobius"/>
    </source>
</evidence>
<dbReference type="EMBL" id="CQBM01000007">
    <property type="protein sequence ID" value="CNI28192.1"/>
    <property type="molecule type" value="Genomic_DNA"/>
</dbReference>
<gene>
    <name evidence="3" type="primary">ycdZ</name>
    <name evidence="3" type="ORF">ERS008502_02776</name>
</gene>
<accession>A0AA36LND4</accession>
<keyword evidence="2" id="KW-0472">Membrane</keyword>
<comment type="caution">
    <text evidence="3">The sequence shown here is derived from an EMBL/GenBank/DDBJ whole genome shotgun (WGS) entry which is preliminary data.</text>
</comment>
<protein>
    <submittedName>
        <fullName evidence="3">Glutathione-regulated potassium-efflux system protein</fullName>
    </submittedName>
</protein>
<feature type="transmembrane region" description="Helical" evidence="2">
    <location>
        <begin position="12"/>
        <end position="41"/>
    </location>
</feature>
<dbReference type="AlphaFoldDB" id="A0AA36LND4"/>
<evidence type="ECO:0000313" key="3">
    <source>
        <dbReference type="EMBL" id="CNI28192.1"/>
    </source>
</evidence>
<feature type="compositionally biased region" description="Low complexity" evidence="1">
    <location>
        <begin position="173"/>
        <end position="182"/>
    </location>
</feature>
<reference evidence="3 4" key="1">
    <citation type="submission" date="2015-03" db="EMBL/GenBank/DDBJ databases">
        <authorList>
            <consortium name="Pathogen Informatics"/>
            <person name="Murphy D."/>
        </authorList>
    </citation>
    <scope>NUCLEOTIDE SEQUENCE [LARGE SCALE GENOMIC DNA]</scope>
    <source>
        <strain evidence="3 4">FE82747</strain>
    </source>
</reference>
<feature type="transmembrane region" description="Helical" evidence="2">
    <location>
        <begin position="121"/>
        <end position="138"/>
    </location>
</feature>
<evidence type="ECO:0000256" key="1">
    <source>
        <dbReference type="SAM" id="MobiDB-lite"/>
    </source>
</evidence>
<dbReference type="InterPro" id="IPR009476">
    <property type="entry name" value="DUF1097"/>
</dbReference>
<dbReference type="Proteomes" id="UP000040841">
    <property type="component" value="Unassembled WGS sequence"/>
</dbReference>
<dbReference type="RefSeq" id="WP_049678845.1">
    <property type="nucleotide sequence ID" value="NZ_CABMMJ010000007.1"/>
</dbReference>
<feature type="transmembrane region" description="Helical" evidence="2">
    <location>
        <begin position="47"/>
        <end position="67"/>
    </location>
</feature>
<sequence>MNIILMIAITTGILSGLWGWVAVSLGLISWAGFLGCTAYFACPQGGVKGLIITLLTCLSGVFWAMMIIQGSALQPEWAILGYVLTGIVAFLMCIQACQQWLSFVPGTFIGACATFAGNGDWKLVIASLLVGVVFGYAMKNSGLWLAARRRHQGECPLEPSVEMDADPKSINRNLLPQPQLNLSTNPSEPE</sequence>
<keyword evidence="2" id="KW-1133">Transmembrane helix</keyword>
<organism evidence="3 4">
    <name type="scientific">Yersinia mollaretii</name>
    <dbReference type="NCBI Taxonomy" id="33060"/>
    <lineage>
        <taxon>Bacteria</taxon>
        <taxon>Pseudomonadati</taxon>
        <taxon>Pseudomonadota</taxon>
        <taxon>Gammaproteobacteria</taxon>
        <taxon>Enterobacterales</taxon>
        <taxon>Yersiniaceae</taxon>
        <taxon>Yersinia</taxon>
    </lineage>
</organism>
<proteinExistence type="predicted"/>